<gene>
    <name evidence="10" type="ORF">ACIBG2_39580</name>
</gene>
<evidence type="ECO:0000256" key="7">
    <source>
        <dbReference type="ARBA" id="ARBA00023136"/>
    </source>
</evidence>
<feature type="transmembrane region" description="Helical" evidence="9">
    <location>
        <begin position="261"/>
        <end position="285"/>
    </location>
</feature>
<proteinExistence type="inferred from homology"/>
<evidence type="ECO:0000256" key="1">
    <source>
        <dbReference type="ARBA" id="ARBA00004651"/>
    </source>
</evidence>
<feature type="transmembrane region" description="Helical" evidence="9">
    <location>
        <begin position="131"/>
        <end position="148"/>
    </location>
</feature>
<keyword evidence="6 9" id="KW-1133">Transmembrane helix</keyword>
<keyword evidence="11" id="KW-1185">Reference proteome</keyword>
<dbReference type="SUPFAM" id="SSF81345">
    <property type="entry name" value="ABC transporter involved in vitamin B12 uptake, BtuC"/>
    <property type="match status" value="1"/>
</dbReference>
<feature type="transmembrane region" description="Helical" evidence="9">
    <location>
        <begin position="305"/>
        <end position="327"/>
    </location>
</feature>
<evidence type="ECO:0000256" key="5">
    <source>
        <dbReference type="ARBA" id="ARBA00022692"/>
    </source>
</evidence>
<feature type="compositionally biased region" description="Low complexity" evidence="8">
    <location>
        <begin position="17"/>
        <end position="57"/>
    </location>
</feature>
<evidence type="ECO:0000313" key="10">
    <source>
        <dbReference type="EMBL" id="MFI6503540.1"/>
    </source>
</evidence>
<accession>A0ABW7Z6S9</accession>
<feature type="region of interest" description="Disordered" evidence="8">
    <location>
        <begin position="1"/>
        <end position="67"/>
    </location>
</feature>
<dbReference type="Pfam" id="PF01032">
    <property type="entry name" value="FecCD"/>
    <property type="match status" value="1"/>
</dbReference>
<evidence type="ECO:0000313" key="11">
    <source>
        <dbReference type="Proteomes" id="UP001612741"/>
    </source>
</evidence>
<dbReference type="InterPro" id="IPR037294">
    <property type="entry name" value="ABC_BtuC-like"/>
</dbReference>
<dbReference type="InterPro" id="IPR000522">
    <property type="entry name" value="ABC_transptr_permease_BtuC"/>
</dbReference>
<evidence type="ECO:0000256" key="6">
    <source>
        <dbReference type="ARBA" id="ARBA00022989"/>
    </source>
</evidence>
<sequence>MSGSASDKYGGRPGPATPAVPTTSAAPAVTPATPTAFATPSAPTASATPAVPTASAVKGAPGSEGGRLVRRSAVPPAVWLLGCVVLLLTAVLLSLMVGAAPISPGTVLTALAGEAHSVEARTVLELRVPRTILALAAGAGLAVAGALIQALTRNPLADPGILGVNAGAGFAVALAVAFLGVSGLPGRIAAALAGAAVAAAVVYLLGSMSRTRTAGPITLVLVGLAFGAVLQGLAGAITMLRPQAFTLMRHWETGALNDRTLAMVVQILPLIGAGLAVAFVLAPSLNAVVLGDGRARALGVRLGPVRAGVVVAVTLLCGATTALAGPIGFAGLMIPHVVRWLFGVDQRWIAAFSAVLGAVLLLVADTAGRVVLWPGELPAGIVTAFVGAPFLIVLARRKDASGL</sequence>
<keyword evidence="3" id="KW-0813">Transport</keyword>
<feature type="transmembrane region" description="Helical" evidence="9">
    <location>
        <begin position="377"/>
        <end position="395"/>
    </location>
</feature>
<dbReference type="RefSeq" id="WP_397089311.1">
    <property type="nucleotide sequence ID" value="NZ_JBITGY010000012.1"/>
</dbReference>
<feature type="transmembrane region" description="Helical" evidence="9">
    <location>
        <begin position="348"/>
        <end position="371"/>
    </location>
</feature>
<evidence type="ECO:0000256" key="9">
    <source>
        <dbReference type="SAM" id="Phobius"/>
    </source>
</evidence>
<dbReference type="CDD" id="cd06550">
    <property type="entry name" value="TM_ABC_iron-siderophores_like"/>
    <property type="match status" value="1"/>
</dbReference>
<dbReference type="PANTHER" id="PTHR30472">
    <property type="entry name" value="FERRIC ENTEROBACTIN TRANSPORT SYSTEM PERMEASE PROTEIN"/>
    <property type="match status" value="1"/>
</dbReference>
<dbReference type="Proteomes" id="UP001612741">
    <property type="component" value="Unassembled WGS sequence"/>
</dbReference>
<feature type="transmembrane region" description="Helical" evidence="9">
    <location>
        <begin position="188"/>
        <end position="205"/>
    </location>
</feature>
<keyword evidence="4" id="KW-1003">Cell membrane</keyword>
<protein>
    <submittedName>
        <fullName evidence="10">Iron chelate uptake ABC transporter family permease subunit</fullName>
    </submittedName>
</protein>
<keyword evidence="7 9" id="KW-0472">Membrane</keyword>
<name>A0ABW7Z6S9_9ACTN</name>
<feature type="transmembrane region" description="Helical" evidence="9">
    <location>
        <begin position="77"/>
        <end position="97"/>
    </location>
</feature>
<dbReference type="Gene3D" id="1.10.3470.10">
    <property type="entry name" value="ABC transporter involved in vitamin B12 uptake, BtuC"/>
    <property type="match status" value="1"/>
</dbReference>
<feature type="transmembrane region" description="Helical" evidence="9">
    <location>
        <begin position="217"/>
        <end position="240"/>
    </location>
</feature>
<comment type="similarity">
    <text evidence="2">Belongs to the binding-protein-dependent transport system permease family. FecCD subfamily.</text>
</comment>
<evidence type="ECO:0000256" key="3">
    <source>
        <dbReference type="ARBA" id="ARBA00022448"/>
    </source>
</evidence>
<feature type="transmembrane region" description="Helical" evidence="9">
    <location>
        <begin position="160"/>
        <end position="181"/>
    </location>
</feature>
<reference evidence="10 11" key="1">
    <citation type="submission" date="2024-10" db="EMBL/GenBank/DDBJ databases">
        <title>The Natural Products Discovery Center: Release of the First 8490 Sequenced Strains for Exploring Actinobacteria Biosynthetic Diversity.</title>
        <authorList>
            <person name="Kalkreuter E."/>
            <person name="Kautsar S.A."/>
            <person name="Yang D."/>
            <person name="Bader C.D."/>
            <person name="Teijaro C.N."/>
            <person name="Fluegel L."/>
            <person name="Davis C.M."/>
            <person name="Simpson J.R."/>
            <person name="Lauterbach L."/>
            <person name="Steele A.D."/>
            <person name="Gui C."/>
            <person name="Meng S."/>
            <person name="Li G."/>
            <person name="Viehrig K."/>
            <person name="Ye F."/>
            <person name="Su P."/>
            <person name="Kiefer A.F."/>
            <person name="Nichols A."/>
            <person name="Cepeda A.J."/>
            <person name="Yan W."/>
            <person name="Fan B."/>
            <person name="Jiang Y."/>
            <person name="Adhikari A."/>
            <person name="Zheng C.-J."/>
            <person name="Schuster L."/>
            <person name="Cowan T.M."/>
            <person name="Smanski M.J."/>
            <person name="Chevrette M.G."/>
            <person name="De Carvalho L.P.S."/>
            <person name="Shen B."/>
        </authorList>
    </citation>
    <scope>NUCLEOTIDE SEQUENCE [LARGE SCALE GENOMIC DNA]</scope>
    <source>
        <strain evidence="10 11">NPDC050545</strain>
    </source>
</reference>
<evidence type="ECO:0000256" key="4">
    <source>
        <dbReference type="ARBA" id="ARBA00022475"/>
    </source>
</evidence>
<evidence type="ECO:0000256" key="8">
    <source>
        <dbReference type="SAM" id="MobiDB-lite"/>
    </source>
</evidence>
<organism evidence="10 11">
    <name type="scientific">Nonomuraea typhae</name>
    <dbReference type="NCBI Taxonomy" id="2603600"/>
    <lineage>
        <taxon>Bacteria</taxon>
        <taxon>Bacillati</taxon>
        <taxon>Actinomycetota</taxon>
        <taxon>Actinomycetes</taxon>
        <taxon>Streptosporangiales</taxon>
        <taxon>Streptosporangiaceae</taxon>
        <taxon>Nonomuraea</taxon>
    </lineage>
</organism>
<keyword evidence="5 9" id="KW-0812">Transmembrane</keyword>
<evidence type="ECO:0000256" key="2">
    <source>
        <dbReference type="ARBA" id="ARBA00007935"/>
    </source>
</evidence>
<comment type="caution">
    <text evidence="10">The sequence shown here is derived from an EMBL/GenBank/DDBJ whole genome shotgun (WGS) entry which is preliminary data.</text>
</comment>
<comment type="subcellular location">
    <subcellularLocation>
        <location evidence="1">Cell membrane</location>
        <topology evidence="1">Multi-pass membrane protein</topology>
    </subcellularLocation>
</comment>
<dbReference type="EMBL" id="JBITGY010000012">
    <property type="protein sequence ID" value="MFI6503540.1"/>
    <property type="molecule type" value="Genomic_DNA"/>
</dbReference>
<dbReference type="PANTHER" id="PTHR30472:SF1">
    <property type="entry name" value="FE(3+) DICITRATE TRANSPORT SYSTEM PERMEASE PROTEIN FECC-RELATED"/>
    <property type="match status" value="1"/>
</dbReference>